<evidence type="ECO:0000313" key="2">
    <source>
        <dbReference type="EMBL" id="AZP04372.1"/>
    </source>
</evidence>
<evidence type="ECO:0000256" key="1">
    <source>
        <dbReference type="SAM" id="Phobius"/>
    </source>
</evidence>
<dbReference type="EMBL" id="CP034465">
    <property type="protein sequence ID" value="AZP04372.1"/>
    <property type="molecule type" value="Genomic_DNA"/>
</dbReference>
<dbReference type="KEGG" id="jeh:EJN90_06845"/>
<feature type="transmembrane region" description="Helical" evidence="1">
    <location>
        <begin position="132"/>
        <end position="154"/>
    </location>
</feature>
<dbReference type="AlphaFoldDB" id="A0A3Q9BKH2"/>
<keyword evidence="1" id="KW-1133">Transmembrane helix</keyword>
<dbReference type="Pfam" id="PF11139">
    <property type="entry name" value="SfLAP"/>
    <property type="match status" value="1"/>
</dbReference>
<evidence type="ECO:0008006" key="4">
    <source>
        <dbReference type="Google" id="ProtNLM"/>
    </source>
</evidence>
<dbReference type="OrthoDB" id="2193865at2"/>
<evidence type="ECO:0000313" key="3">
    <source>
        <dbReference type="Proteomes" id="UP000273326"/>
    </source>
</evidence>
<protein>
    <recommendedName>
        <fullName evidence="4">GAP family protein</fullName>
    </recommendedName>
</protein>
<dbReference type="InterPro" id="IPR021315">
    <property type="entry name" value="Gap/Sap"/>
</dbReference>
<feature type="transmembrane region" description="Helical" evidence="1">
    <location>
        <begin position="38"/>
        <end position="59"/>
    </location>
</feature>
<dbReference type="RefSeq" id="WP_126109722.1">
    <property type="nucleotide sequence ID" value="NZ_CP034465.1"/>
</dbReference>
<feature type="transmembrane region" description="Helical" evidence="1">
    <location>
        <begin position="210"/>
        <end position="232"/>
    </location>
</feature>
<feature type="transmembrane region" description="Helical" evidence="1">
    <location>
        <begin position="79"/>
        <end position="102"/>
    </location>
</feature>
<feature type="transmembrane region" description="Helical" evidence="1">
    <location>
        <begin position="166"/>
        <end position="189"/>
    </location>
</feature>
<keyword evidence="3" id="KW-1185">Reference proteome</keyword>
<accession>A0A3Q9BKH2</accession>
<keyword evidence="1" id="KW-0472">Membrane</keyword>
<keyword evidence="1" id="KW-0812">Transmembrane</keyword>
<dbReference type="Proteomes" id="UP000273326">
    <property type="component" value="Chromosome"/>
</dbReference>
<name>A0A3Q9BKH2_9LACT</name>
<organism evidence="2 3">
    <name type="scientific">Jeotgalibaca ciconiae</name>
    <dbReference type="NCBI Taxonomy" id="2496265"/>
    <lineage>
        <taxon>Bacteria</taxon>
        <taxon>Bacillati</taxon>
        <taxon>Bacillota</taxon>
        <taxon>Bacilli</taxon>
        <taxon>Lactobacillales</taxon>
        <taxon>Carnobacteriaceae</taxon>
        <taxon>Jeotgalibaca</taxon>
    </lineage>
</organism>
<proteinExistence type="predicted"/>
<sequence>MGSLISLTFITGLTDSLNPFGIAQQFTLQGLIKKSEHIWFYIIAMFATNFSAGILFYWGMATLNSRVLTQYWEVLERPLSISAIVVALFLAWKSIRSILISWRARKLLIKRGDEDAKGLEEKFATKEMTKSYLFGIGLLTTIMELTTAAPYIAYLALIQQYQLNTWSFLGILFIYNVLYSLPLIVLYLLSVFFEDAFQTIYRRLDGVLQVLSAFLVPVILLIIALILVTFSLQTI</sequence>
<gene>
    <name evidence="2" type="ORF">EJN90_06845</name>
</gene>
<reference evidence="3" key="1">
    <citation type="submission" date="2018-12" db="EMBL/GenBank/DDBJ databases">
        <title>Complete genome sequencing of Jeotgalibaca sp. H21T32.</title>
        <authorList>
            <person name="Bae J.-W."/>
            <person name="Lee S.-Y."/>
        </authorList>
    </citation>
    <scope>NUCLEOTIDE SEQUENCE [LARGE SCALE GENOMIC DNA]</scope>
    <source>
        <strain evidence="3">H21T32</strain>
    </source>
</reference>